<evidence type="ECO:0000256" key="4">
    <source>
        <dbReference type="ARBA" id="ARBA00023125"/>
    </source>
</evidence>
<evidence type="ECO:0000256" key="2">
    <source>
        <dbReference type="ARBA" id="ARBA00023015"/>
    </source>
</evidence>
<dbReference type="InterPro" id="IPR036388">
    <property type="entry name" value="WH-like_DNA-bd_sf"/>
</dbReference>
<keyword evidence="5" id="KW-0804">Transcription</keyword>
<dbReference type="InterPro" id="IPR013325">
    <property type="entry name" value="RNA_pol_sigma_r2"/>
</dbReference>
<keyword evidence="3" id="KW-0731">Sigma factor</keyword>
<feature type="domain" description="RNA polymerase sigma-70 region 2" evidence="6">
    <location>
        <begin position="22"/>
        <end position="88"/>
    </location>
</feature>
<dbReference type="Gene3D" id="1.10.1740.10">
    <property type="match status" value="1"/>
</dbReference>
<dbReference type="InterPro" id="IPR013324">
    <property type="entry name" value="RNA_pol_sigma_r3/r4-like"/>
</dbReference>
<dbReference type="InterPro" id="IPR013249">
    <property type="entry name" value="RNA_pol_sigma70_r4_t2"/>
</dbReference>
<evidence type="ECO:0000313" key="11">
    <source>
        <dbReference type="Proteomes" id="UP000286561"/>
    </source>
</evidence>
<evidence type="ECO:0000313" key="9">
    <source>
        <dbReference type="EMBL" id="RGZ79819.1"/>
    </source>
</evidence>
<dbReference type="GO" id="GO:0006352">
    <property type="term" value="P:DNA-templated transcription initiation"/>
    <property type="evidence" value="ECO:0007669"/>
    <property type="project" value="InterPro"/>
</dbReference>
<dbReference type="PANTHER" id="PTHR43133">
    <property type="entry name" value="RNA POLYMERASE ECF-TYPE SIGMA FACTO"/>
    <property type="match status" value="1"/>
</dbReference>
<dbReference type="Gene3D" id="1.10.10.10">
    <property type="entry name" value="Winged helix-like DNA-binding domain superfamily/Winged helix DNA-binding domain"/>
    <property type="match status" value="1"/>
</dbReference>
<gene>
    <name evidence="8" type="primary">sigX</name>
    <name evidence="9" type="ORF">DW972_12130</name>
    <name evidence="8" type="ORF">ERS852450_02600</name>
</gene>
<evidence type="ECO:0000256" key="1">
    <source>
        <dbReference type="ARBA" id="ARBA00010641"/>
    </source>
</evidence>
<reference evidence="9 11" key="2">
    <citation type="submission" date="2018-08" db="EMBL/GenBank/DDBJ databases">
        <title>A genome reference for cultivated species of the human gut microbiota.</title>
        <authorList>
            <person name="Zou Y."/>
            <person name="Xue W."/>
            <person name="Luo G."/>
        </authorList>
    </citation>
    <scope>NUCLEOTIDE SEQUENCE [LARGE SCALE GENOMIC DNA]</scope>
    <source>
        <strain evidence="9 11">AM48-23BH</strain>
    </source>
</reference>
<evidence type="ECO:0000259" key="6">
    <source>
        <dbReference type="Pfam" id="PF04542"/>
    </source>
</evidence>
<protein>
    <submittedName>
        <fullName evidence="8 9">RNA polymerase sigma factor</fullName>
    </submittedName>
</protein>
<dbReference type="Proteomes" id="UP000286561">
    <property type="component" value="Unassembled WGS sequence"/>
</dbReference>
<accession>A0A174IUQ8</accession>
<dbReference type="PANTHER" id="PTHR43133:SF8">
    <property type="entry name" value="RNA POLYMERASE SIGMA FACTOR HI_1459-RELATED"/>
    <property type="match status" value="1"/>
</dbReference>
<name>A0A174IUQ8_9FIRM</name>
<evidence type="ECO:0000256" key="5">
    <source>
        <dbReference type="ARBA" id="ARBA00023163"/>
    </source>
</evidence>
<sequence>MISDEMAYWQYLDGKEESADILVERYGDALTYYINGYIHDIHESEDLMIEAFAQIFAKERPIDGKGSFRAYLYKTARNLTIRHRQKHKIWFLHLDEVDFELPSEELVDAKLLQSEREQHLYEGMANLKTEYREALYLVSLEGMSYREAARILGKSEQQITNLVHRGKKSLKKILEERGFIYADE</sequence>
<reference evidence="8 10" key="1">
    <citation type="submission" date="2015-09" db="EMBL/GenBank/DDBJ databases">
        <authorList>
            <consortium name="Pathogen Informatics"/>
        </authorList>
    </citation>
    <scope>NUCLEOTIDE SEQUENCE [LARGE SCALE GENOMIC DNA]</scope>
    <source>
        <strain evidence="8 10">2789STDY5834835</strain>
    </source>
</reference>
<dbReference type="NCBIfam" id="TIGR02937">
    <property type="entry name" value="sigma70-ECF"/>
    <property type="match status" value="1"/>
</dbReference>
<dbReference type="InterPro" id="IPR014284">
    <property type="entry name" value="RNA_pol_sigma-70_dom"/>
</dbReference>
<evidence type="ECO:0000313" key="8">
    <source>
        <dbReference type="EMBL" id="CUO88610.1"/>
    </source>
</evidence>
<dbReference type="Pfam" id="PF04542">
    <property type="entry name" value="Sigma70_r2"/>
    <property type="match status" value="1"/>
</dbReference>
<dbReference type="AlphaFoldDB" id="A0A174IUQ8"/>
<dbReference type="SUPFAM" id="SSF88946">
    <property type="entry name" value="Sigma2 domain of RNA polymerase sigma factors"/>
    <property type="match status" value="1"/>
</dbReference>
<keyword evidence="4" id="KW-0238">DNA-binding</keyword>
<dbReference type="GO" id="GO:0003677">
    <property type="term" value="F:DNA binding"/>
    <property type="evidence" value="ECO:0007669"/>
    <property type="project" value="UniProtKB-KW"/>
</dbReference>
<dbReference type="InterPro" id="IPR007627">
    <property type="entry name" value="RNA_pol_sigma70_r2"/>
</dbReference>
<dbReference type="RefSeq" id="WP_055299556.1">
    <property type="nucleotide sequence ID" value="NZ_BLYK01000027.1"/>
</dbReference>
<keyword evidence="2" id="KW-0805">Transcription regulation</keyword>
<dbReference type="EMBL" id="QSEP01000099">
    <property type="protein sequence ID" value="RGZ79819.1"/>
    <property type="molecule type" value="Genomic_DNA"/>
</dbReference>
<comment type="similarity">
    <text evidence="1">Belongs to the sigma-70 factor family. ECF subfamily.</text>
</comment>
<dbReference type="InterPro" id="IPR039425">
    <property type="entry name" value="RNA_pol_sigma-70-like"/>
</dbReference>
<proteinExistence type="inferred from homology"/>
<dbReference type="SUPFAM" id="SSF88659">
    <property type="entry name" value="Sigma3 and sigma4 domains of RNA polymerase sigma factors"/>
    <property type="match status" value="1"/>
</dbReference>
<evidence type="ECO:0000313" key="10">
    <source>
        <dbReference type="Proteomes" id="UP000095679"/>
    </source>
</evidence>
<evidence type="ECO:0000256" key="3">
    <source>
        <dbReference type="ARBA" id="ARBA00023082"/>
    </source>
</evidence>
<evidence type="ECO:0000259" key="7">
    <source>
        <dbReference type="Pfam" id="PF08281"/>
    </source>
</evidence>
<dbReference type="Pfam" id="PF08281">
    <property type="entry name" value="Sigma70_r4_2"/>
    <property type="match status" value="1"/>
</dbReference>
<organism evidence="8 10">
    <name type="scientific">Anaerobutyricum hallii</name>
    <dbReference type="NCBI Taxonomy" id="39488"/>
    <lineage>
        <taxon>Bacteria</taxon>
        <taxon>Bacillati</taxon>
        <taxon>Bacillota</taxon>
        <taxon>Clostridia</taxon>
        <taxon>Lachnospirales</taxon>
        <taxon>Lachnospiraceae</taxon>
        <taxon>Anaerobutyricum</taxon>
    </lineage>
</organism>
<dbReference type="GO" id="GO:0016987">
    <property type="term" value="F:sigma factor activity"/>
    <property type="evidence" value="ECO:0007669"/>
    <property type="project" value="UniProtKB-KW"/>
</dbReference>
<dbReference type="EMBL" id="CYZL01000028">
    <property type="protein sequence ID" value="CUO88610.1"/>
    <property type="molecule type" value="Genomic_DNA"/>
</dbReference>
<dbReference type="Proteomes" id="UP000095679">
    <property type="component" value="Unassembled WGS sequence"/>
</dbReference>
<feature type="domain" description="RNA polymerase sigma factor 70 region 4 type 2" evidence="7">
    <location>
        <begin position="121"/>
        <end position="170"/>
    </location>
</feature>